<keyword evidence="6 7" id="KW-0472">Membrane</keyword>
<dbReference type="InterPro" id="IPR003439">
    <property type="entry name" value="ABC_transporter-like_ATP-bd"/>
</dbReference>
<dbReference type="PANTHER" id="PTHR24221:SF654">
    <property type="entry name" value="ATP-BINDING CASSETTE SUB-FAMILY B MEMBER 6"/>
    <property type="match status" value="1"/>
</dbReference>
<proteinExistence type="predicted"/>
<evidence type="ECO:0000256" key="6">
    <source>
        <dbReference type="ARBA" id="ARBA00023136"/>
    </source>
</evidence>
<evidence type="ECO:0000256" key="1">
    <source>
        <dbReference type="ARBA" id="ARBA00004651"/>
    </source>
</evidence>
<evidence type="ECO:0000256" key="2">
    <source>
        <dbReference type="ARBA" id="ARBA00022692"/>
    </source>
</evidence>
<keyword evidence="2 7" id="KW-0812">Transmembrane</keyword>
<sequence>MTAWPTLLGVLAALAGLGLAGTSGLLISRSALRPEDFLSLTLLVTAVRALGLGRAGLRYAERLAGHAAALQSGERARLRLFDTLARFGRDLHAHERSGDLLSRGGADIDAAQFRTLRVVLPLWAAGGVVSALGIWLWTIDPALALLATLPVLAASGGVWARRGPVERLAAEDMALGREHGTRLLDALAASGEGAGRHHAPALATLESRLEQVARAQGRLSGQLTLGRDLAFALCAGGVLWRGAALVEAGALPGAVLAAVTLASVTAVDVLVPLSALPAAQALARVAAQRQAALEALQPAVQAPAAPWPLPGGPFEMELRRVSLRRAGRVILEDVSLRLAAGERVALSGASGAGKTTLLALLCRDLDPDGGQVTFGGRDLRGLDPAALRRRLSLHEQGAPLLDGTLSENLRLGDHGAPDETLRALLDDLGLTDLPLDLWVGEGGSRLSGGQRARVSLARALLKPSEALLLDEPTAFLDDEAEARALQVIERERRGRALLIVTHRAAPLAMADVQYVLHEGILSPAGPAPERSAV</sequence>
<name>A0ABV7Z7C9_9DEIO</name>
<dbReference type="InterPro" id="IPR003593">
    <property type="entry name" value="AAA+_ATPase"/>
</dbReference>
<dbReference type="InterPro" id="IPR036640">
    <property type="entry name" value="ABC1_TM_sf"/>
</dbReference>
<dbReference type="InterPro" id="IPR027417">
    <property type="entry name" value="P-loop_NTPase"/>
</dbReference>
<dbReference type="InterPro" id="IPR039421">
    <property type="entry name" value="Type_1_exporter"/>
</dbReference>
<keyword evidence="3" id="KW-0547">Nucleotide-binding</keyword>
<evidence type="ECO:0000313" key="11">
    <source>
        <dbReference type="Proteomes" id="UP001595803"/>
    </source>
</evidence>
<evidence type="ECO:0000259" key="8">
    <source>
        <dbReference type="PROSITE" id="PS50893"/>
    </source>
</evidence>
<gene>
    <name evidence="10" type="ORF">ACFOSB_08665</name>
</gene>
<dbReference type="GO" id="GO:0005524">
    <property type="term" value="F:ATP binding"/>
    <property type="evidence" value="ECO:0007669"/>
    <property type="project" value="UniProtKB-KW"/>
</dbReference>
<comment type="caution">
    <text evidence="10">The sequence shown here is derived from an EMBL/GenBank/DDBJ whole genome shotgun (WGS) entry which is preliminary data.</text>
</comment>
<feature type="domain" description="ABC transmembrane type-1" evidence="9">
    <location>
        <begin position="6"/>
        <end position="189"/>
    </location>
</feature>
<dbReference type="Pfam" id="PF00005">
    <property type="entry name" value="ABC_tran"/>
    <property type="match status" value="1"/>
</dbReference>
<dbReference type="CDD" id="cd03228">
    <property type="entry name" value="ABCC_MRP_Like"/>
    <property type="match status" value="1"/>
</dbReference>
<evidence type="ECO:0000259" key="9">
    <source>
        <dbReference type="PROSITE" id="PS50929"/>
    </source>
</evidence>
<evidence type="ECO:0000256" key="4">
    <source>
        <dbReference type="ARBA" id="ARBA00022840"/>
    </source>
</evidence>
<dbReference type="RefSeq" id="WP_322474814.1">
    <property type="nucleotide sequence ID" value="NZ_JBHRZG010000009.1"/>
</dbReference>
<protein>
    <submittedName>
        <fullName evidence="10">Amino acid ABC transporter ATP-binding/permease protein</fullName>
    </submittedName>
</protein>
<dbReference type="SUPFAM" id="SSF52540">
    <property type="entry name" value="P-loop containing nucleoside triphosphate hydrolases"/>
    <property type="match status" value="1"/>
</dbReference>
<dbReference type="Gene3D" id="1.20.1560.10">
    <property type="entry name" value="ABC transporter type 1, transmembrane domain"/>
    <property type="match status" value="1"/>
</dbReference>
<organism evidence="10 11">
    <name type="scientific">Deinococcus rufus</name>
    <dbReference type="NCBI Taxonomy" id="2136097"/>
    <lineage>
        <taxon>Bacteria</taxon>
        <taxon>Thermotogati</taxon>
        <taxon>Deinococcota</taxon>
        <taxon>Deinococci</taxon>
        <taxon>Deinococcales</taxon>
        <taxon>Deinococcaceae</taxon>
        <taxon>Deinococcus</taxon>
    </lineage>
</organism>
<keyword evidence="4 10" id="KW-0067">ATP-binding</keyword>
<dbReference type="EMBL" id="JBHRZG010000009">
    <property type="protein sequence ID" value="MFC3832925.1"/>
    <property type="molecule type" value="Genomic_DNA"/>
</dbReference>
<accession>A0ABV7Z7C9</accession>
<evidence type="ECO:0000313" key="10">
    <source>
        <dbReference type="EMBL" id="MFC3832925.1"/>
    </source>
</evidence>
<dbReference type="SMART" id="SM00382">
    <property type="entry name" value="AAA"/>
    <property type="match status" value="1"/>
</dbReference>
<dbReference type="SUPFAM" id="SSF90123">
    <property type="entry name" value="ABC transporter transmembrane region"/>
    <property type="match status" value="1"/>
</dbReference>
<evidence type="ECO:0000256" key="7">
    <source>
        <dbReference type="SAM" id="Phobius"/>
    </source>
</evidence>
<feature type="transmembrane region" description="Helical" evidence="7">
    <location>
        <begin position="118"/>
        <end position="137"/>
    </location>
</feature>
<dbReference type="PROSITE" id="PS50893">
    <property type="entry name" value="ABC_TRANSPORTER_2"/>
    <property type="match status" value="1"/>
</dbReference>
<dbReference type="InterPro" id="IPR017871">
    <property type="entry name" value="ABC_transporter-like_CS"/>
</dbReference>
<keyword evidence="5 7" id="KW-1133">Transmembrane helix</keyword>
<feature type="domain" description="ABC transporter" evidence="8">
    <location>
        <begin position="316"/>
        <end position="533"/>
    </location>
</feature>
<dbReference type="Gene3D" id="3.40.50.300">
    <property type="entry name" value="P-loop containing nucleotide triphosphate hydrolases"/>
    <property type="match status" value="1"/>
</dbReference>
<comment type="subcellular location">
    <subcellularLocation>
        <location evidence="1">Cell membrane</location>
        <topology evidence="1">Multi-pass membrane protein</topology>
    </subcellularLocation>
</comment>
<reference evidence="11" key="1">
    <citation type="journal article" date="2019" name="Int. J. Syst. Evol. Microbiol.">
        <title>The Global Catalogue of Microorganisms (GCM) 10K type strain sequencing project: providing services to taxonomists for standard genome sequencing and annotation.</title>
        <authorList>
            <consortium name="The Broad Institute Genomics Platform"/>
            <consortium name="The Broad Institute Genome Sequencing Center for Infectious Disease"/>
            <person name="Wu L."/>
            <person name="Ma J."/>
        </authorList>
    </citation>
    <scope>NUCLEOTIDE SEQUENCE [LARGE SCALE GENOMIC DNA]</scope>
    <source>
        <strain evidence="11">CCTCC AB 2017081</strain>
    </source>
</reference>
<dbReference type="InterPro" id="IPR011527">
    <property type="entry name" value="ABC1_TM_dom"/>
</dbReference>
<dbReference type="PROSITE" id="PS50929">
    <property type="entry name" value="ABC_TM1F"/>
    <property type="match status" value="1"/>
</dbReference>
<evidence type="ECO:0000256" key="5">
    <source>
        <dbReference type="ARBA" id="ARBA00022989"/>
    </source>
</evidence>
<dbReference type="PROSITE" id="PS00211">
    <property type="entry name" value="ABC_TRANSPORTER_1"/>
    <property type="match status" value="1"/>
</dbReference>
<evidence type="ECO:0000256" key="3">
    <source>
        <dbReference type="ARBA" id="ARBA00022741"/>
    </source>
</evidence>
<dbReference type="Proteomes" id="UP001595803">
    <property type="component" value="Unassembled WGS sequence"/>
</dbReference>
<keyword evidence="11" id="KW-1185">Reference proteome</keyword>
<dbReference type="PANTHER" id="PTHR24221">
    <property type="entry name" value="ATP-BINDING CASSETTE SUB-FAMILY B"/>
    <property type="match status" value="1"/>
</dbReference>